<reference evidence="2" key="2">
    <citation type="submission" date="2020-05" db="UniProtKB">
        <authorList>
            <consortium name="EnsemblMetazoa"/>
        </authorList>
    </citation>
    <scope>IDENTIFICATION</scope>
    <source>
        <strain evidence="2">WRAIR2</strain>
    </source>
</reference>
<proteinExistence type="predicted"/>
<dbReference type="VEuPathDB" id="VectorBase:ADIR008189"/>
<evidence type="ECO:0000256" key="1">
    <source>
        <dbReference type="SAM" id="Phobius"/>
    </source>
</evidence>
<sequence>MGALLIPATIRTHGAFVGVLLAIEAICPLLLWCALSNREREENKVLQAMSITPFLFAIIFWIGFIKRIRWCLTVIVGYLAVWQVLQLGLLLIFVLKQHLGREDIFFLSAIVIFFTLNLYVLLVTLQLRKETAVKAERESQEELDTAVDRNCPKF</sequence>
<feature type="transmembrane region" description="Helical" evidence="1">
    <location>
        <begin position="70"/>
        <end position="95"/>
    </location>
</feature>
<keyword evidence="1" id="KW-0472">Membrane</keyword>
<accession>A0A182NKK9</accession>
<protein>
    <submittedName>
        <fullName evidence="2">Uncharacterized protein</fullName>
    </submittedName>
</protein>
<feature type="transmembrane region" description="Helical" evidence="1">
    <location>
        <begin position="12"/>
        <end position="33"/>
    </location>
</feature>
<dbReference type="AlphaFoldDB" id="A0A182NKK9"/>
<dbReference type="Proteomes" id="UP000075884">
    <property type="component" value="Unassembled WGS sequence"/>
</dbReference>
<evidence type="ECO:0000313" key="2">
    <source>
        <dbReference type="EnsemblMetazoa" id="ADIR008189-PA"/>
    </source>
</evidence>
<name>A0A182NKK9_9DIPT</name>
<organism evidence="2 3">
    <name type="scientific">Anopheles dirus</name>
    <dbReference type="NCBI Taxonomy" id="7168"/>
    <lineage>
        <taxon>Eukaryota</taxon>
        <taxon>Metazoa</taxon>
        <taxon>Ecdysozoa</taxon>
        <taxon>Arthropoda</taxon>
        <taxon>Hexapoda</taxon>
        <taxon>Insecta</taxon>
        <taxon>Pterygota</taxon>
        <taxon>Neoptera</taxon>
        <taxon>Endopterygota</taxon>
        <taxon>Diptera</taxon>
        <taxon>Nematocera</taxon>
        <taxon>Culicoidea</taxon>
        <taxon>Culicidae</taxon>
        <taxon>Anophelinae</taxon>
        <taxon>Anopheles</taxon>
    </lineage>
</organism>
<evidence type="ECO:0000313" key="3">
    <source>
        <dbReference type="Proteomes" id="UP000075884"/>
    </source>
</evidence>
<keyword evidence="1" id="KW-0812">Transmembrane</keyword>
<keyword evidence="3" id="KW-1185">Reference proteome</keyword>
<reference evidence="3" key="1">
    <citation type="submission" date="2013-03" db="EMBL/GenBank/DDBJ databases">
        <title>The Genome Sequence of Anopheles dirus WRAIR2.</title>
        <authorList>
            <consortium name="The Broad Institute Genomics Platform"/>
            <person name="Neafsey D.E."/>
            <person name="Walton C."/>
            <person name="Walker B."/>
            <person name="Young S.K."/>
            <person name="Zeng Q."/>
            <person name="Gargeya S."/>
            <person name="Fitzgerald M."/>
            <person name="Haas B."/>
            <person name="Abouelleil A."/>
            <person name="Allen A.W."/>
            <person name="Alvarado L."/>
            <person name="Arachchi H.M."/>
            <person name="Berlin A.M."/>
            <person name="Chapman S.B."/>
            <person name="Gainer-Dewar J."/>
            <person name="Goldberg J."/>
            <person name="Griggs A."/>
            <person name="Gujja S."/>
            <person name="Hansen M."/>
            <person name="Howarth C."/>
            <person name="Imamovic A."/>
            <person name="Ireland A."/>
            <person name="Larimer J."/>
            <person name="McCowan C."/>
            <person name="Murphy C."/>
            <person name="Pearson M."/>
            <person name="Poon T.W."/>
            <person name="Priest M."/>
            <person name="Roberts A."/>
            <person name="Saif S."/>
            <person name="Shea T."/>
            <person name="Sisk P."/>
            <person name="Sykes S."/>
            <person name="Wortman J."/>
            <person name="Nusbaum C."/>
            <person name="Birren B."/>
        </authorList>
    </citation>
    <scope>NUCLEOTIDE SEQUENCE [LARGE SCALE GENOMIC DNA]</scope>
    <source>
        <strain evidence="3">WRAIR2</strain>
    </source>
</reference>
<keyword evidence="1" id="KW-1133">Transmembrane helix</keyword>
<feature type="transmembrane region" description="Helical" evidence="1">
    <location>
        <begin position="104"/>
        <end position="127"/>
    </location>
</feature>
<dbReference type="EnsemblMetazoa" id="ADIR008189-RA">
    <property type="protein sequence ID" value="ADIR008189-PA"/>
    <property type="gene ID" value="ADIR008189"/>
</dbReference>
<feature type="transmembrane region" description="Helical" evidence="1">
    <location>
        <begin position="45"/>
        <end position="64"/>
    </location>
</feature>